<evidence type="ECO:0000313" key="3">
    <source>
        <dbReference type="EMBL" id="KAG0301261.1"/>
    </source>
</evidence>
<name>A0A9P6QW29_9FUNG</name>
<feature type="region of interest" description="Disordered" evidence="1">
    <location>
        <begin position="302"/>
        <end position="406"/>
    </location>
</feature>
<feature type="compositionally biased region" description="Polar residues" evidence="1">
    <location>
        <begin position="636"/>
        <end position="648"/>
    </location>
</feature>
<feature type="compositionally biased region" description="Polar residues" evidence="1">
    <location>
        <begin position="393"/>
        <end position="406"/>
    </location>
</feature>
<feature type="transmembrane region" description="Helical" evidence="2">
    <location>
        <begin position="242"/>
        <end position="272"/>
    </location>
</feature>
<feature type="compositionally biased region" description="Low complexity" evidence="1">
    <location>
        <begin position="589"/>
        <end position="618"/>
    </location>
</feature>
<gene>
    <name evidence="3" type="ORF">BGZ97_002857</name>
</gene>
<dbReference type="OrthoDB" id="5596972at2759"/>
<feature type="compositionally biased region" description="Polar residues" evidence="1">
    <location>
        <begin position="370"/>
        <end position="380"/>
    </location>
</feature>
<keyword evidence="4" id="KW-1185">Reference proteome</keyword>
<keyword evidence="2" id="KW-1133">Transmembrane helix</keyword>
<dbReference type="EMBL" id="JAAAIN010001651">
    <property type="protein sequence ID" value="KAG0301261.1"/>
    <property type="molecule type" value="Genomic_DNA"/>
</dbReference>
<dbReference type="AlphaFoldDB" id="A0A9P6QW29"/>
<feature type="compositionally biased region" description="Low complexity" evidence="1">
    <location>
        <begin position="305"/>
        <end position="324"/>
    </location>
</feature>
<protein>
    <submittedName>
        <fullName evidence="3">Uncharacterized protein</fullName>
    </submittedName>
</protein>
<feature type="region of interest" description="Disordered" evidence="1">
    <location>
        <begin position="574"/>
        <end position="650"/>
    </location>
</feature>
<evidence type="ECO:0000313" key="4">
    <source>
        <dbReference type="Proteomes" id="UP000823405"/>
    </source>
</evidence>
<feature type="compositionally biased region" description="Polar residues" evidence="1">
    <location>
        <begin position="579"/>
        <end position="588"/>
    </location>
</feature>
<keyword evidence="2" id="KW-0472">Membrane</keyword>
<sequence>MYHRHQPEQQNRPSFTAEPQEIAYEPLKDRSQTPMALQDLGHSNSRRPQPIVVPTQDSREAQVASHHSGLPTPEVSPEELSDSSDDMVIVDGDLLEESKSVLGLDYYMRSTGQLRQQTYPGAVAAGGRRATTGTAVAADAQTLGDSASIDVGLETVTGSWNWLTDSPFLDALVNWIEGPDTATQQKGQEKDNKPNPWLDIPFQFIDLLTYPEPDPKNGNKMTLAMVRETSFVRQRRKTLMMLTAYTLVVRYCSFDFFILVLFASNCAMLFLMKNSGRMNVNMAKRAVRQRVGWAKQWAGSIFKRGGNNNHNSNIPSSNHGQSRSGSGGHHRTHSSSMSHISSSNLHHHSEQQLSFAAHSVRSSPAPLDGSTMTSADTSPQVKRRGIFGKRVPINSTQQPSGSTYTQGTALSASVPLISGDTASVLNSSAATAATTIPKRRFFRRNQNGSSSSATTITGATANTLSAPVLIPTKSNTISHYQSTASQGGPTGAATTPTRTTASVAATGATTTNALHTPQLSSSPLSQSQSLPQLQFSPLKPFNVPLLNSDTEMEQADARWAIQSGFLAMTPSHVLRPSSAGESSSTVYNPTSAAATSTTTAQTTTVPSSSSSSMTSSPKTGRESEGLLSPIPIPLPFNTTTGAGTSGSKQGPMMLSGLSQLLSRSSSASPPLGNGEEVLDSKGQGQYGDMLPTTTTGVVAVTGTLDTVTSVAAAGVEDV</sequence>
<proteinExistence type="predicted"/>
<keyword evidence="2" id="KW-0812">Transmembrane</keyword>
<feature type="compositionally biased region" description="Low complexity" evidence="1">
    <location>
        <begin position="334"/>
        <end position="344"/>
    </location>
</feature>
<comment type="caution">
    <text evidence="3">The sequence shown here is derived from an EMBL/GenBank/DDBJ whole genome shotgun (WGS) entry which is preliminary data.</text>
</comment>
<accession>A0A9P6QW29</accession>
<reference evidence="3" key="1">
    <citation type="journal article" date="2020" name="Fungal Divers.">
        <title>Resolving the Mortierellaceae phylogeny through synthesis of multi-gene phylogenetics and phylogenomics.</title>
        <authorList>
            <person name="Vandepol N."/>
            <person name="Liber J."/>
            <person name="Desiro A."/>
            <person name="Na H."/>
            <person name="Kennedy M."/>
            <person name="Barry K."/>
            <person name="Grigoriev I.V."/>
            <person name="Miller A.N."/>
            <person name="O'Donnell K."/>
            <person name="Stajich J.E."/>
            <person name="Bonito G."/>
        </authorList>
    </citation>
    <scope>NUCLEOTIDE SEQUENCE</scope>
    <source>
        <strain evidence="3">NVP60</strain>
    </source>
</reference>
<feature type="region of interest" description="Disordered" evidence="1">
    <location>
        <begin position="1"/>
        <end position="83"/>
    </location>
</feature>
<organism evidence="3 4">
    <name type="scientific">Linnemannia gamsii</name>
    <dbReference type="NCBI Taxonomy" id="64522"/>
    <lineage>
        <taxon>Eukaryota</taxon>
        <taxon>Fungi</taxon>
        <taxon>Fungi incertae sedis</taxon>
        <taxon>Mucoromycota</taxon>
        <taxon>Mortierellomycotina</taxon>
        <taxon>Mortierellomycetes</taxon>
        <taxon>Mortierellales</taxon>
        <taxon>Mortierellaceae</taxon>
        <taxon>Linnemannia</taxon>
    </lineage>
</organism>
<dbReference type="Proteomes" id="UP000823405">
    <property type="component" value="Unassembled WGS sequence"/>
</dbReference>
<evidence type="ECO:0000256" key="2">
    <source>
        <dbReference type="SAM" id="Phobius"/>
    </source>
</evidence>
<evidence type="ECO:0000256" key="1">
    <source>
        <dbReference type="SAM" id="MobiDB-lite"/>
    </source>
</evidence>